<comment type="similarity">
    <text evidence="2">Belongs to the EXO70 family.</text>
</comment>
<feature type="domain" description="Exocyst complex subunit Exo70 C-terminal" evidence="3">
    <location>
        <begin position="160"/>
        <end position="513"/>
    </location>
</feature>
<dbReference type="GO" id="GO:0005546">
    <property type="term" value="F:phosphatidylinositol-4,5-bisphosphate binding"/>
    <property type="evidence" value="ECO:0007669"/>
    <property type="project" value="InterPro"/>
</dbReference>
<evidence type="ECO:0000313" key="5">
    <source>
        <dbReference type="Proteomes" id="UP000708208"/>
    </source>
</evidence>
<organism evidence="4 5">
    <name type="scientific">Allacma fusca</name>
    <dbReference type="NCBI Taxonomy" id="39272"/>
    <lineage>
        <taxon>Eukaryota</taxon>
        <taxon>Metazoa</taxon>
        <taxon>Ecdysozoa</taxon>
        <taxon>Arthropoda</taxon>
        <taxon>Hexapoda</taxon>
        <taxon>Collembola</taxon>
        <taxon>Symphypleona</taxon>
        <taxon>Sminthuridae</taxon>
        <taxon>Allacma</taxon>
    </lineage>
</organism>
<evidence type="ECO:0000259" key="3">
    <source>
        <dbReference type="Pfam" id="PF03081"/>
    </source>
</evidence>
<keyword evidence="2" id="KW-0813">Transport</keyword>
<evidence type="ECO:0000256" key="1">
    <source>
        <dbReference type="ARBA" id="ARBA00022483"/>
    </source>
</evidence>
<dbReference type="AlphaFoldDB" id="A0A8J2KBA5"/>
<accession>A0A8J2KBA5</accession>
<dbReference type="PANTHER" id="PTHR12542:SF41">
    <property type="entry name" value="EXOCYST COMPLEX COMPONENT 7"/>
    <property type="match status" value="1"/>
</dbReference>
<gene>
    <name evidence="4" type="ORF">AFUS01_LOCUS22945</name>
</gene>
<feature type="non-terminal residue" evidence="4">
    <location>
        <position position="514"/>
    </location>
</feature>
<evidence type="ECO:0000256" key="2">
    <source>
        <dbReference type="RuleBase" id="RU365026"/>
    </source>
</evidence>
<reference evidence="4" key="1">
    <citation type="submission" date="2021-06" db="EMBL/GenBank/DDBJ databases">
        <authorList>
            <person name="Hodson N. C."/>
            <person name="Mongue J. A."/>
            <person name="Jaron S. K."/>
        </authorList>
    </citation>
    <scope>NUCLEOTIDE SEQUENCE</scope>
</reference>
<proteinExistence type="inferred from homology"/>
<comment type="function">
    <text evidence="2">Component of the exocyst complex involved in the docking of exocytic vesicles with fusion sites on the plasma membrane.</text>
</comment>
<evidence type="ECO:0000313" key="4">
    <source>
        <dbReference type="EMBL" id="CAG7734562.1"/>
    </source>
</evidence>
<keyword evidence="1 2" id="KW-0268">Exocytosis</keyword>
<dbReference type="PANTHER" id="PTHR12542">
    <property type="entry name" value="EXOCYST COMPLEX PROTEIN EXO70"/>
    <property type="match status" value="1"/>
</dbReference>
<dbReference type="InterPro" id="IPR046364">
    <property type="entry name" value="Exo70_C"/>
</dbReference>
<dbReference type="GO" id="GO:0000145">
    <property type="term" value="C:exocyst"/>
    <property type="evidence" value="ECO:0007669"/>
    <property type="project" value="InterPro"/>
</dbReference>
<dbReference type="OrthoDB" id="1922221at2759"/>
<dbReference type="Pfam" id="PF03081">
    <property type="entry name" value="Exo70_C"/>
    <property type="match status" value="1"/>
</dbReference>
<comment type="caution">
    <text evidence="4">The sequence shown here is derived from an EMBL/GenBank/DDBJ whole genome shotgun (WGS) entry which is preliminary data.</text>
</comment>
<dbReference type="Proteomes" id="UP000708208">
    <property type="component" value="Unassembled WGS sequence"/>
</dbReference>
<feature type="non-terminal residue" evidence="4">
    <location>
        <position position="1"/>
    </location>
</feature>
<dbReference type="GO" id="GO:0006887">
    <property type="term" value="P:exocytosis"/>
    <property type="evidence" value="ECO:0007669"/>
    <property type="project" value="UniProtKB-KW"/>
</dbReference>
<dbReference type="GO" id="GO:0015031">
    <property type="term" value="P:protein transport"/>
    <property type="evidence" value="ECO:0007669"/>
    <property type="project" value="UniProtKB-KW"/>
</dbReference>
<protein>
    <recommendedName>
        <fullName evidence="2">Exocyst complex component 7</fullName>
    </recommendedName>
    <alternativeName>
        <fullName evidence="2">Exocyst complex component Exo70</fullName>
    </alternativeName>
</protein>
<sequence>HSKVLPAVAILEMIEEENSTQQNSSMSMPEHVQGDLKKLAEWLMYHNFDSYMNVYASIRSNILLRSIQGLKDYQKANSLTMASPSTGTVPSPGSPVLRSKFRHSGAGEPGKKSRFSYALEKRASKMFQKATAAVENYSMGYSRKMESKEDTVSDRESENFLILATAMLKLMQIESQLMLGVIPMAHRLKIFEIISRDSFELLFADGDSISARIKRSIGRHEYSAILTIFPIIRCLQTLQPNFDEIFNGSVNNKATKLTVLFKTFQSNGMKALENFIENIRNEQTSALPKDGTVHELTSNVLMFLENLTEYTDIVASILVQDTNYNQNQLVAQKHMDENTKRGLLGSYIRRVLQQLNLTLVTCSDFYYEHSIKAIFRLNNACYILKCLQGSILLDLLKTKEPDCQQNYIEMMEDQKKAYLISTWKKIEDKLFGADDIPVAVLQAGKLRDRDRQIIKDKFSAFNREMDEIGRLQQTYAVPDSELRTTLRRASQKYIGPKYREFYDKYANVQFTKNA</sequence>
<keyword evidence="5" id="KW-1185">Reference proteome</keyword>
<dbReference type="EMBL" id="CAJVCH010271603">
    <property type="protein sequence ID" value="CAG7734562.1"/>
    <property type="molecule type" value="Genomic_DNA"/>
</dbReference>
<dbReference type="InterPro" id="IPR004140">
    <property type="entry name" value="Exo70"/>
</dbReference>
<keyword evidence="2" id="KW-0653">Protein transport</keyword>
<name>A0A8J2KBA5_9HEXA</name>